<evidence type="ECO:0000313" key="3">
    <source>
        <dbReference type="Proteomes" id="UP000001593"/>
    </source>
</evidence>
<sequence length="295" mass="34268">MADRPVRQFMDDPNIKWRTQKPDYTKADKEFLSGVTKRHPKGSLERTVEDLVKTWEMEASHKVDLKDWGSVDQNCFTMGVNNQVHYTGHDVAQRGSYNLLITNTPLYDASSETLESSHKLFKTAFNNGFSWEVLEVFSDPPRMAFTWRHWARWTGPYRDHPPSGELLQMFGSAVVEVDGNLKIKSINLYYDPNQILAKLEGKRVAAFNAGEQSTQRHSENKFNEWADYKRGFGHKNGDFWLGLDKMNLLTHQTRNRLRVDLMDGTEIPDTLITVTLPWQQREANMRPRAGDLFRW</sequence>
<reference evidence="2 3" key="1">
    <citation type="journal article" date="2007" name="Science">
        <title>Sea anemone genome reveals ancestral eumetazoan gene repertoire and genomic organization.</title>
        <authorList>
            <person name="Putnam N.H."/>
            <person name="Srivastava M."/>
            <person name="Hellsten U."/>
            <person name="Dirks B."/>
            <person name="Chapman J."/>
            <person name="Salamov A."/>
            <person name="Terry A."/>
            <person name="Shapiro H."/>
            <person name="Lindquist E."/>
            <person name="Kapitonov V.V."/>
            <person name="Jurka J."/>
            <person name="Genikhovich G."/>
            <person name="Grigoriev I.V."/>
            <person name="Lucas S.M."/>
            <person name="Steele R.E."/>
            <person name="Finnerty J.R."/>
            <person name="Technau U."/>
            <person name="Martindale M.Q."/>
            <person name="Rokhsar D.S."/>
        </authorList>
    </citation>
    <scope>NUCLEOTIDE SEQUENCE [LARGE SCALE GENOMIC DNA]</scope>
    <source>
        <strain evidence="3">CH2 X CH6</strain>
    </source>
</reference>
<dbReference type="OMA" id="KAFKRMM"/>
<dbReference type="SUPFAM" id="SSF56496">
    <property type="entry name" value="Fibrinogen C-terminal domain-like"/>
    <property type="match status" value="1"/>
</dbReference>
<dbReference type="InterPro" id="IPR032710">
    <property type="entry name" value="NTF2-like_dom_sf"/>
</dbReference>
<dbReference type="InParanoid" id="A7RPZ0"/>
<dbReference type="Proteomes" id="UP000001593">
    <property type="component" value="Unassembled WGS sequence"/>
</dbReference>
<dbReference type="eggNOG" id="ENOG502QUA2">
    <property type="taxonomic scope" value="Eukaryota"/>
</dbReference>
<dbReference type="InterPro" id="IPR014716">
    <property type="entry name" value="Fibrinogen_a/b/g_C_1"/>
</dbReference>
<dbReference type="InterPro" id="IPR053218">
    <property type="entry name" value="Pathogen-related_defense"/>
</dbReference>
<accession>A7RPZ0</accession>
<dbReference type="SUPFAM" id="SSF54427">
    <property type="entry name" value="NTF2-like"/>
    <property type="match status" value="1"/>
</dbReference>
<gene>
    <name evidence="2" type="ORF">NEMVEDRAFT_v1g200362</name>
</gene>
<dbReference type="PANTHER" id="PTHR31723:SF10">
    <property type="entry name" value="PATHOGEN-RELATED PROTEIN"/>
    <property type="match status" value="1"/>
</dbReference>
<evidence type="ECO:0000313" key="2">
    <source>
        <dbReference type="EMBL" id="EDO46469.1"/>
    </source>
</evidence>
<organism evidence="2 3">
    <name type="scientific">Nematostella vectensis</name>
    <name type="common">Starlet sea anemone</name>
    <dbReference type="NCBI Taxonomy" id="45351"/>
    <lineage>
        <taxon>Eukaryota</taxon>
        <taxon>Metazoa</taxon>
        <taxon>Cnidaria</taxon>
        <taxon>Anthozoa</taxon>
        <taxon>Hexacorallia</taxon>
        <taxon>Actiniaria</taxon>
        <taxon>Edwardsiidae</taxon>
        <taxon>Nematostella</taxon>
    </lineage>
</organism>
<dbReference type="InterPro" id="IPR036056">
    <property type="entry name" value="Fibrinogen-like_C"/>
</dbReference>
<dbReference type="PANTHER" id="PTHR31723">
    <property type="entry name" value="PATHOGENESIS-RELATED FAMILY PROTEIN"/>
    <property type="match status" value="1"/>
</dbReference>
<dbReference type="HOGENOM" id="CLU_944287_0_0_1"/>
<dbReference type="EMBL" id="DS469527">
    <property type="protein sequence ID" value="EDO46469.1"/>
    <property type="molecule type" value="Genomic_DNA"/>
</dbReference>
<dbReference type="Gene3D" id="3.90.215.10">
    <property type="entry name" value="Gamma Fibrinogen, chain A, domain 1"/>
    <property type="match status" value="1"/>
</dbReference>
<dbReference type="InterPro" id="IPR002181">
    <property type="entry name" value="Fibrinogen_a/b/g_C_dom"/>
</dbReference>
<feature type="domain" description="Fibrinogen C-terminal" evidence="1">
    <location>
        <begin position="217"/>
        <end position="264"/>
    </location>
</feature>
<dbReference type="Pfam" id="PF00147">
    <property type="entry name" value="Fibrinogen_C"/>
    <property type="match status" value="1"/>
</dbReference>
<dbReference type="AlphaFoldDB" id="A7RPZ0"/>
<name>A7RPZ0_NEMVE</name>
<proteinExistence type="predicted"/>
<dbReference type="PhylomeDB" id="A7RPZ0"/>
<dbReference type="Gene3D" id="3.10.450.50">
    <property type="match status" value="1"/>
</dbReference>
<keyword evidence="3" id="KW-1185">Reference proteome</keyword>
<protein>
    <recommendedName>
        <fullName evidence="1">Fibrinogen C-terminal domain-containing protein</fullName>
    </recommendedName>
</protein>
<evidence type="ECO:0000259" key="1">
    <source>
        <dbReference type="Pfam" id="PF00147"/>
    </source>
</evidence>